<dbReference type="RefSeq" id="WP_244180605.1">
    <property type="nucleotide sequence ID" value="NZ_FNUJ01000007.1"/>
</dbReference>
<gene>
    <name evidence="6" type="ORF">SAMN05421837_107455</name>
</gene>
<dbReference type="Gene3D" id="1.10.10.10">
    <property type="entry name" value="Winged helix-like DNA-binding domain superfamily/Winged helix DNA-binding domain"/>
    <property type="match status" value="2"/>
</dbReference>
<dbReference type="Pfam" id="PF13404">
    <property type="entry name" value="HTH_AsnC-type"/>
    <property type="match status" value="1"/>
</dbReference>
<reference evidence="7" key="1">
    <citation type="submission" date="2016-10" db="EMBL/GenBank/DDBJ databases">
        <authorList>
            <person name="Varghese N."/>
            <person name="Submissions S."/>
        </authorList>
    </citation>
    <scope>NUCLEOTIDE SEQUENCE [LARGE SCALE GENOMIC DNA]</scope>
    <source>
        <strain evidence="7">DSM 44654</strain>
    </source>
</reference>
<dbReference type="PANTHER" id="PTHR30154">
    <property type="entry name" value="LEUCINE-RESPONSIVE REGULATORY PROTEIN"/>
    <property type="match status" value="1"/>
</dbReference>
<feature type="domain" description="HTH asnC-type" evidence="5">
    <location>
        <begin position="178"/>
        <end position="217"/>
    </location>
</feature>
<keyword evidence="3" id="KW-0804">Transcription</keyword>
<sequence length="354" mass="37570">MTEESAMLTEQDLKLVDALQAAPRASWSTLGRALGLGAVTAARHWDTLVERGDAWLTAYVGGELSARLTLAFVEIDCVPGTAPAVADALAADPHVVTVEYVAGPCDLLAHVVAPTLRELGAHVLHRVSAVPGVARVRTVLSPRMFTEGSRWRVRAISPGQREALSAKPAKNRAPLRFDDADRALVLALGVDARASAASLAAELGVGATTVRRRLDGLLARGAIRVRCEIARSVSPAPVTVTLWLRVPPDKLETTARSLAMLPEVRMCAALTGTANLMVVVWLPSQHETLGLEAVLAAKLPWLEVVARAVTLRNVKLMGRLLDDAGRGVGRVPLDFWAAVPVPEHGDRSVGRSGG</sequence>
<dbReference type="InterPro" id="IPR019888">
    <property type="entry name" value="Tscrpt_reg_AsnC-like"/>
</dbReference>
<evidence type="ECO:0000313" key="6">
    <source>
        <dbReference type="EMBL" id="SEF34573.1"/>
    </source>
</evidence>
<dbReference type="SUPFAM" id="SSF54909">
    <property type="entry name" value="Dimeric alpha+beta barrel"/>
    <property type="match status" value="2"/>
</dbReference>
<name>A0A1H5R869_9PSEU</name>
<feature type="domain" description="Transcription regulator AsnC/Lrp ligand binding" evidence="4">
    <location>
        <begin position="73"/>
        <end position="140"/>
    </location>
</feature>
<dbReference type="STRING" id="218821.SAMN05421837_107455"/>
<keyword evidence="2 6" id="KW-0238">DNA-binding</keyword>
<dbReference type="AlphaFoldDB" id="A0A1H5R869"/>
<dbReference type="Proteomes" id="UP000198878">
    <property type="component" value="Unassembled WGS sequence"/>
</dbReference>
<evidence type="ECO:0000313" key="7">
    <source>
        <dbReference type="Proteomes" id="UP000198878"/>
    </source>
</evidence>
<dbReference type="GO" id="GO:0043565">
    <property type="term" value="F:sequence-specific DNA binding"/>
    <property type="evidence" value="ECO:0007669"/>
    <property type="project" value="InterPro"/>
</dbReference>
<organism evidence="6 7">
    <name type="scientific">Amycolatopsis pretoriensis</name>
    <dbReference type="NCBI Taxonomy" id="218821"/>
    <lineage>
        <taxon>Bacteria</taxon>
        <taxon>Bacillati</taxon>
        <taxon>Actinomycetota</taxon>
        <taxon>Actinomycetes</taxon>
        <taxon>Pseudonocardiales</taxon>
        <taxon>Pseudonocardiaceae</taxon>
        <taxon>Amycolatopsis</taxon>
    </lineage>
</organism>
<keyword evidence="1" id="KW-0805">Transcription regulation</keyword>
<accession>A0A1H5R869</accession>
<dbReference type="InterPro" id="IPR036388">
    <property type="entry name" value="WH-like_DNA-bd_sf"/>
</dbReference>
<evidence type="ECO:0000256" key="2">
    <source>
        <dbReference type="ARBA" id="ARBA00023125"/>
    </source>
</evidence>
<dbReference type="SMART" id="SM00344">
    <property type="entry name" value="HTH_ASNC"/>
    <property type="match status" value="2"/>
</dbReference>
<dbReference type="GO" id="GO:0005829">
    <property type="term" value="C:cytosol"/>
    <property type="evidence" value="ECO:0007669"/>
    <property type="project" value="TreeGrafter"/>
</dbReference>
<evidence type="ECO:0000256" key="3">
    <source>
        <dbReference type="ARBA" id="ARBA00023163"/>
    </source>
</evidence>
<dbReference type="Gene3D" id="3.30.70.920">
    <property type="match status" value="2"/>
</dbReference>
<dbReference type="PRINTS" id="PR00033">
    <property type="entry name" value="HTHASNC"/>
</dbReference>
<dbReference type="InterPro" id="IPR019887">
    <property type="entry name" value="Tscrpt_reg_AsnC/Lrp_C"/>
</dbReference>
<dbReference type="Pfam" id="PF01037">
    <property type="entry name" value="AsnC_trans_reg"/>
    <property type="match status" value="1"/>
</dbReference>
<protein>
    <submittedName>
        <fullName evidence="6">DNA-binding transcriptional regulator, Lrp family</fullName>
    </submittedName>
</protein>
<evidence type="ECO:0000259" key="4">
    <source>
        <dbReference type="Pfam" id="PF01037"/>
    </source>
</evidence>
<dbReference type="InterPro" id="IPR036390">
    <property type="entry name" value="WH_DNA-bd_sf"/>
</dbReference>
<dbReference type="InterPro" id="IPR011008">
    <property type="entry name" value="Dimeric_a/b-barrel"/>
</dbReference>
<dbReference type="EMBL" id="FNUJ01000007">
    <property type="protein sequence ID" value="SEF34573.1"/>
    <property type="molecule type" value="Genomic_DNA"/>
</dbReference>
<evidence type="ECO:0000259" key="5">
    <source>
        <dbReference type="Pfam" id="PF13404"/>
    </source>
</evidence>
<proteinExistence type="predicted"/>
<dbReference type="InterPro" id="IPR000485">
    <property type="entry name" value="AsnC-type_HTH_dom"/>
</dbReference>
<evidence type="ECO:0000256" key="1">
    <source>
        <dbReference type="ARBA" id="ARBA00023015"/>
    </source>
</evidence>
<dbReference type="GO" id="GO:0043200">
    <property type="term" value="P:response to amino acid"/>
    <property type="evidence" value="ECO:0007669"/>
    <property type="project" value="TreeGrafter"/>
</dbReference>
<keyword evidence="7" id="KW-1185">Reference proteome</keyword>
<dbReference type="SUPFAM" id="SSF46785">
    <property type="entry name" value="Winged helix' DNA-binding domain"/>
    <property type="match status" value="1"/>
</dbReference>
<dbReference type="PANTHER" id="PTHR30154:SF34">
    <property type="entry name" value="TRANSCRIPTIONAL REGULATOR AZLB"/>
    <property type="match status" value="1"/>
</dbReference>